<gene>
    <name evidence="1" type="ORF">BXYJ_LOCUS4934</name>
</gene>
<proteinExistence type="predicted"/>
<dbReference type="Proteomes" id="UP000659654">
    <property type="component" value="Unassembled WGS sequence"/>
</dbReference>
<accession>A0A1I7SUY9</accession>
<reference evidence="1" key="2">
    <citation type="submission" date="2020-09" db="EMBL/GenBank/DDBJ databases">
        <authorList>
            <person name="Kikuchi T."/>
        </authorList>
    </citation>
    <scope>NUCLEOTIDE SEQUENCE</scope>
    <source>
        <strain evidence="1">Ka4C1</strain>
    </source>
</reference>
<reference evidence="4" key="1">
    <citation type="submission" date="2016-11" db="UniProtKB">
        <authorList>
            <consortium name="WormBaseParasite"/>
        </authorList>
    </citation>
    <scope>IDENTIFICATION</scope>
</reference>
<dbReference type="WBParaSite" id="BXY_1686300.1">
    <property type="protein sequence ID" value="BXY_1686300.1"/>
    <property type="gene ID" value="BXY_1686300"/>
</dbReference>
<organism evidence="2 4">
    <name type="scientific">Bursaphelenchus xylophilus</name>
    <name type="common">Pinewood nematode worm</name>
    <name type="synonym">Aphelenchoides xylophilus</name>
    <dbReference type="NCBI Taxonomy" id="6326"/>
    <lineage>
        <taxon>Eukaryota</taxon>
        <taxon>Metazoa</taxon>
        <taxon>Ecdysozoa</taxon>
        <taxon>Nematoda</taxon>
        <taxon>Chromadorea</taxon>
        <taxon>Rhabditida</taxon>
        <taxon>Tylenchina</taxon>
        <taxon>Tylenchomorpha</taxon>
        <taxon>Aphelenchoidea</taxon>
        <taxon>Aphelenchoididae</taxon>
        <taxon>Bursaphelenchus</taxon>
    </lineage>
</organism>
<evidence type="ECO:0000313" key="3">
    <source>
        <dbReference type="Proteomes" id="UP000659654"/>
    </source>
</evidence>
<keyword evidence="3" id="KW-1185">Reference proteome</keyword>
<dbReference type="AlphaFoldDB" id="A0A1I7SUY9"/>
<dbReference type="EMBL" id="CAJFCV020000002">
    <property type="protein sequence ID" value="CAG9100627.1"/>
    <property type="molecule type" value="Genomic_DNA"/>
</dbReference>
<dbReference type="eggNOG" id="KOG1543">
    <property type="taxonomic scope" value="Eukaryota"/>
</dbReference>
<dbReference type="OrthoDB" id="10330663at2759"/>
<evidence type="ECO:0000313" key="4">
    <source>
        <dbReference type="WBParaSite" id="BXY_1686300.1"/>
    </source>
</evidence>
<evidence type="ECO:0000313" key="2">
    <source>
        <dbReference type="Proteomes" id="UP000095284"/>
    </source>
</evidence>
<protein>
    <submittedName>
        <fullName evidence="1">(pine wood nematode) hypothetical protein</fullName>
    </submittedName>
</protein>
<name>A0A1I7SUY9_BURXY</name>
<evidence type="ECO:0000313" key="1">
    <source>
        <dbReference type="EMBL" id="CAD5217236.1"/>
    </source>
</evidence>
<dbReference type="Proteomes" id="UP000095284">
    <property type="component" value="Unplaced"/>
</dbReference>
<dbReference type="Proteomes" id="UP000582659">
    <property type="component" value="Unassembled WGS sequence"/>
</dbReference>
<sequence>MTDSWDTVDNSFVFVYRSEPLSSTALDYFGHFVDQSWEFDANASIAVQEKFFRDGHVGDRCELLISHPFYLATGPGLGMNIEYWKDVKFLLVRMKSEHISVQCTLDSDEVDEILKDIDGLKELKTVKFTCLERQKSCRTETVLKYIGDRIVEITADKSIIPFIHKLPHLKEFNYAEPGEVDIEAVFGLAVPYLNLKHTEFVRLTEIGEHQFTKNSTLNRVDINTKLGELEKLDEKAILKTFEALKSLNPHIFAHFQCDMVFYDEKDEWSDTKVFLKFYQCSIEKITAQAKTADIKASFNVSAEVKDYPDKFDEFLEATFPDAKITLQDEDYSLDYDSNGVKVNFGVGKEQPMM</sequence>
<dbReference type="EMBL" id="CAJFDI010000002">
    <property type="protein sequence ID" value="CAD5217236.1"/>
    <property type="molecule type" value="Genomic_DNA"/>
</dbReference>